<sequence>MNGFGGPQLGGVGPSKHRRSTHIQIGNPSFSSFTTSQSQYFFPPSIAANTPILVSGFPFFSFFQTFEFKNFNLGKKRKEIGESHETHELNSNQPTPSEPN</sequence>
<comment type="caution">
    <text evidence="1">The sequence shown here is derived from an EMBL/GenBank/DDBJ whole genome shotgun (WGS) entry which is preliminary data.</text>
</comment>
<gene>
    <name evidence="1" type="ORF">M9H77_11311</name>
</gene>
<keyword evidence="2" id="KW-1185">Reference proteome</keyword>
<accession>A0ACC0BEE0</accession>
<protein>
    <submittedName>
        <fullName evidence="1">Uncharacterized protein</fullName>
    </submittedName>
</protein>
<reference evidence="2" key="1">
    <citation type="journal article" date="2023" name="Nat. Plants">
        <title>Single-cell RNA sequencing provides a high-resolution roadmap for understanding the multicellular compartmentation of specialized metabolism.</title>
        <authorList>
            <person name="Sun S."/>
            <person name="Shen X."/>
            <person name="Li Y."/>
            <person name="Li Y."/>
            <person name="Wang S."/>
            <person name="Li R."/>
            <person name="Zhang H."/>
            <person name="Shen G."/>
            <person name="Guo B."/>
            <person name="Wei J."/>
            <person name="Xu J."/>
            <person name="St-Pierre B."/>
            <person name="Chen S."/>
            <person name="Sun C."/>
        </authorList>
    </citation>
    <scope>NUCLEOTIDE SEQUENCE [LARGE SCALE GENOMIC DNA]</scope>
</reference>
<dbReference type="EMBL" id="CM044703">
    <property type="protein sequence ID" value="KAI5670947.1"/>
    <property type="molecule type" value="Genomic_DNA"/>
</dbReference>
<proteinExistence type="predicted"/>
<evidence type="ECO:0000313" key="2">
    <source>
        <dbReference type="Proteomes" id="UP001060085"/>
    </source>
</evidence>
<dbReference type="Proteomes" id="UP001060085">
    <property type="component" value="Linkage Group LG03"/>
</dbReference>
<name>A0ACC0BEE0_CATRO</name>
<organism evidence="1 2">
    <name type="scientific">Catharanthus roseus</name>
    <name type="common">Madagascar periwinkle</name>
    <name type="synonym">Vinca rosea</name>
    <dbReference type="NCBI Taxonomy" id="4058"/>
    <lineage>
        <taxon>Eukaryota</taxon>
        <taxon>Viridiplantae</taxon>
        <taxon>Streptophyta</taxon>
        <taxon>Embryophyta</taxon>
        <taxon>Tracheophyta</taxon>
        <taxon>Spermatophyta</taxon>
        <taxon>Magnoliopsida</taxon>
        <taxon>eudicotyledons</taxon>
        <taxon>Gunneridae</taxon>
        <taxon>Pentapetalae</taxon>
        <taxon>asterids</taxon>
        <taxon>lamiids</taxon>
        <taxon>Gentianales</taxon>
        <taxon>Apocynaceae</taxon>
        <taxon>Rauvolfioideae</taxon>
        <taxon>Vinceae</taxon>
        <taxon>Catharanthinae</taxon>
        <taxon>Catharanthus</taxon>
    </lineage>
</organism>
<evidence type="ECO:0000313" key="1">
    <source>
        <dbReference type="EMBL" id="KAI5670947.1"/>
    </source>
</evidence>